<accession>A0A426ZVG7</accession>
<sequence length="325" mass="35610">LDLGKSLGVGSPLRLITTGDPFETIKSEHPLEMVETDSSLKLVGIESLLEVIRTESPLKVIETESPLEVVGTESPLQVVGTESPLGVVPTESSLEAIRTESPLKMVRTESPLEVIGTKSQLEVLAEGCHGLSKLPTREVLSFLVEVVGEHLAHGDEKRPGGGGSEPRKKKMKVMVSKPPKRIVPKGTSEKAHHDKGKEPVEVAKSLDRPPTVRDLCKVDDQAGKDRYFIAQISELSCLELVCHPFLCSYLPFCPWQGLHFVGALIDHVHDMGRVVHLLTERNSTLRTENKELKASSGLEAMTAVERWAIKLSAEVEWLKTALGEF</sequence>
<feature type="compositionally biased region" description="Basic residues" evidence="1">
    <location>
        <begin position="167"/>
        <end position="183"/>
    </location>
</feature>
<dbReference type="AlphaFoldDB" id="A0A426ZVG7"/>
<proteinExistence type="predicted"/>
<protein>
    <submittedName>
        <fullName evidence="2">Uncharacterized protein</fullName>
    </submittedName>
</protein>
<comment type="caution">
    <text evidence="2">The sequence shown here is derived from an EMBL/GenBank/DDBJ whole genome shotgun (WGS) entry which is preliminary data.</text>
</comment>
<feature type="region of interest" description="Disordered" evidence="1">
    <location>
        <begin position="153"/>
        <end position="198"/>
    </location>
</feature>
<dbReference type="EMBL" id="AMZH03004861">
    <property type="protein sequence ID" value="RRT67942.1"/>
    <property type="molecule type" value="Genomic_DNA"/>
</dbReference>
<feature type="non-terminal residue" evidence="2">
    <location>
        <position position="1"/>
    </location>
</feature>
<feature type="compositionally biased region" description="Basic and acidic residues" evidence="1">
    <location>
        <begin position="187"/>
        <end position="198"/>
    </location>
</feature>
<evidence type="ECO:0000313" key="3">
    <source>
        <dbReference type="Proteomes" id="UP000287651"/>
    </source>
</evidence>
<organism evidence="2 3">
    <name type="scientific">Ensete ventricosum</name>
    <name type="common">Abyssinian banana</name>
    <name type="synonym">Musa ensete</name>
    <dbReference type="NCBI Taxonomy" id="4639"/>
    <lineage>
        <taxon>Eukaryota</taxon>
        <taxon>Viridiplantae</taxon>
        <taxon>Streptophyta</taxon>
        <taxon>Embryophyta</taxon>
        <taxon>Tracheophyta</taxon>
        <taxon>Spermatophyta</taxon>
        <taxon>Magnoliopsida</taxon>
        <taxon>Liliopsida</taxon>
        <taxon>Zingiberales</taxon>
        <taxon>Musaceae</taxon>
        <taxon>Ensete</taxon>
    </lineage>
</organism>
<gene>
    <name evidence="2" type="ORF">B296_00014520</name>
</gene>
<evidence type="ECO:0000313" key="2">
    <source>
        <dbReference type="EMBL" id="RRT67942.1"/>
    </source>
</evidence>
<name>A0A426ZVG7_ENSVE</name>
<reference evidence="2 3" key="1">
    <citation type="journal article" date="2014" name="Agronomy (Basel)">
        <title>A Draft Genome Sequence for Ensete ventricosum, the Drought-Tolerant Tree Against Hunger.</title>
        <authorList>
            <person name="Harrison J."/>
            <person name="Moore K.A."/>
            <person name="Paszkiewicz K."/>
            <person name="Jones T."/>
            <person name="Grant M."/>
            <person name="Ambacheew D."/>
            <person name="Muzemil S."/>
            <person name="Studholme D.J."/>
        </authorList>
    </citation>
    <scope>NUCLEOTIDE SEQUENCE [LARGE SCALE GENOMIC DNA]</scope>
</reference>
<evidence type="ECO:0000256" key="1">
    <source>
        <dbReference type="SAM" id="MobiDB-lite"/>
    </source>
</evidence>
<dbReference type="Proteomes" id="UP000287651">
    <property type="component" value="Unassembled WGS sequence"/>
</dbReference>